<name>A0A6G1BX18_9ORYZ</name>
<dbReference type="PANTHER" id="PTHR47938:SF35">
    <property type="entry name" value="PENTATRICOPEPTIDE REPEAT-CONTAINING PROTEIN 4, MITOCHONDRIAL-RELATED"/>
    <property type="match status" value="1"/>
</dbReference>
<protein>
    <recommendedName>
        <fullName evidence="6">Pentacotripeptide-repeat region of PRORP domain-containing protein</fullName>
    </recommendedName>
</protein>
<dbReference type="InterPro" id="IPR011990">
    <property type="entry name" value="TPR-like_helical_dom_sf"/>
</dbReference>
<reference evidence="4 5" key="1">
    <citation type="submission" date="2019-11" db="EMBL/GenBank/DDBJ databases">
        <title>Whole genome sequence of Oryza granulata.</title>
        <authorList>
            <person name="Li W."/>
        </authorList>
    </citation>
    <scope>NUCLEOTIDE SEQUENCE [LARGE SCALE GENOMIC DNA]</scope>
    <source>
        <strain evidence="5">cv. Menghai</strain>
        <tissue evidence="4">Leaf</tissue>
    </source>
</reference>
<dbReference type="Proteomes" id="UP000479710">
    <property type="component" value="Unassembled WGS sequence"/>
</dbReference>
<dbReference type="InterPro" id="IPR002885">
    <property type="entry name" value="PPR_rpt"/>
</dbReference>
<dbReference type="OrthoDB" id="185373at2759"/>
<dbReference type="EMBL" id="SPHZ02000011">
    <property type="protein sequence ID" value="KAF0891903.1"/>
    <property type="molecule type" value="Genomic_DNA"/>
</dbReference>
<evidence type="ECO:0000256" key="3">
    <source>
        <dbReference type="ARBA" id="ARBA00022946"/>
    </source>
</evidence>
<proteinExistence type="inferred from homology"/>
<evidence type="ECO:0008006" key="6">
    <source>
        <dbReference type="Google" id="ProtNLM"/>
    </source>
</evidence>
<evidence type="ECO:0000313" key="5">
    <source>
        <dbReference type="Proteomes" id="UP000479710"/>
    </source>
</evidence>
<organism evidence="4 5">
    <name type="scientific">Oryza meyeriana var. granulata</name>
    <dbReference type="NCBI Taxonomy" id="110450"/>
    <lineage>
        <taxon>Eukaryota</taxon>
        <taxon>Viridiplantae</taxon>
        <taxon>Streptophyta</taxon>
        <taxon>Embryophyta</taxon>
        <taxon>Tracheophyta</taxon>
        <taxon>Spermatophyta</taxon>
        <taxon>Magnoliopsida</taxon>
        <taxon>Liliopsida</taxon>
        <taxon>Poales</taxon>
        <taxon>Poaceae</taxon>
        <taxon>BOP clade</taxon>
        <taxon>Oryzoideae</taxon>
        <taxon>Oryzeae</taxon>
        <taxon>Oryzinae</taxon>
        <taxon>Oryza</taxon>
        <taxon>Oryza meyeriana</taxon>
    </lineage>
</organism>
<gene>
    <name evidence="4" type="ORF">E2562_011295</name>
</gene>
<evidence type="ECO:0000256" key="1">
    <source>
        <dbReference type="ARBA" id="ARBA00007626"/>
    </source>
</evidence>
<comment type="caution">
    <text evidence="4">The sequence shown here is derived from an EMBL/GenBank/DDBJ whole genome shotgun (WGS) entry which is preliminary data.</text>
</comment>
<keyword evidence="5" id="KW-1185">Reference proteome</keyword>
<dbReference type="GO" id="GO:0003729">
    <property type="term" value="F:mRNA binding"/>
    <property type="evidence" value="ECO:0007669"/>
    <property type="project" value="TreeGrafter"/>
</dbReference>
<evidence type="ECO:0000313" key="4">
    <source>
        <dbReference type="EMBL" id="KAF0891903.1"/>
    </source>
</evidence>
<accession>A0A6G1BX18</accession>
<dbReference type="NCBIfam" id="TIGR00756">
    <property type="entry name" value="PPR"/>
    <property type="match status" value="1"/>
</dbReference>
<sequence length="188" mass="19680">MLSPCRRVRPVSFVSALATAASSADASISTSDSDLDPESHGPADSTLLRSRMRASAAEGNLAAAFDALGCLRPAPAAPDYNALLHAYLRSGRAAAEHVAAVISHMRSAGPAPNALTFNTAFNGLLRLGHLDAAHAVLEEMWSGCGFVPSFTTVDRLIKKAVSGSNFDLALKFLHKIRVYSGSGMVESV</sequence>
<keyword evidence="3" id="KW-0809">Transit peptide</keyword>
<evidence type="ECO:0000256" key="2">
    <source>
        <dbReference type="ARBA" id="ARBA00022737"/>
    </source>
</evidence>
<dbReference type="AlphaFoldDB" id="A0A6G1BX18"/>
<comment type="similarity">
    <text evidence="1">Belongs to the PPR family. P subfamily.</text>
</comment>
<dbReference type="PANTHER" id="PTHR47938">
    <property type="entry name" value="RESPIRATORY COMPLEX I CHAPERONE (CIA84), PUTATIVE (AFU_ORTHOLOGUE AFUA_2G06020)-RELATED"/>
    <property type="match status" value="1"/>
</dbReference>
<dbReference type="Gene3D" id="1.25.40.10">
    <property type="entry name" value="Tetratricopeptide repeat domain"/>
    <property type="match status" value="1"/>
</dbReference>
<keyword evidence="2" id="KW-0677">Repeat</keyword>
<dbReference type="Pfam" id="PF01535">
    <property type="entry name" value="PPR"/>
    <property type="match status" value="1"/>
</dbReference>